<keyword evidence="2" id="KW-0255">Endonuclease</keyword>
<dbReference type="InterPro" id="IPR011335">
    <property type="entry name" value="Restrct_endonuc-II-like"/>
</dbReference>
<dbReference type="EMBL" id="JAQOSP010000101">
    <property type="protein sequence ID" value="MDJ1170828.1"/>
    <property type="molecule type" value="Genomic_DNA"/>
</dbReference>
<dbReference type="Proteomes" id="UP001235303">
    <property type="component" value="Unassembled WGS sequence"/>
</dbReference>
<gene>
    <name evidence="2" type="ORF">PMG71_15450</name>
</gene>
<keyword evidence="2" id="KW-0540">Nuclease</keyword>
<comment type="caution">
    <text evidence="2">The sequence shown here is derived from an EMBL/GenBank/DDBJ whole genome shotgun (WGS) entry which is preliminary data.</text>
</comment>
<name>A0ABT7AXP2_9CYAN</name>
<feature type="domain" description="Putative restriction endonuclease" evidence="1">
    <location>
        <begin position="29"/>
        <end position="187"/>
    </location>
</feature>
<dbReference type="Pfam" id="PF05685">
    <property type="entry name" value="Uma2"/>
    <property type="match status" value="1"/>
</dbReference>
<dbReference type="RefSeq" id="WP_283754585.1">
    <property type="nucleotide sequence ID" value="NZ_JAQOSP010000101.1"/>
</dbReference>
<reference evidence="2 3" key="1">
    <citation type="submission" date="2023-01" db="EMBL/GenBank/DDBJ databases">
        <title>Novel diversity within Roseofilum (Cyanobacteria; Desertifilaceae) from marine benthic mats with descriptions of four novel species.</title>
        <authorList>
            <person name="Wang Y."/>
            <person name="Berthold D.E."/>
            <person name="Hu J."/>
            <person name="Lefler F.W."/>
            <person name="Laughinghouse H.D. IV."/>
        </authorList>
    </citation>
    <scope>NUCLEOTIDE SEQUENCE [LARGE SCALE GENOMIC DNA]</scope>
    <source>
        <strain evidence="2 3">BLCC-M154</strain>
    </source>
</reference>
<dbReference type="CDD" id="cd06260">
    <property type="entry name" value="DUF820-like"/>
    <property type="match status" value="1"/>
</dbReference>
<proteinExistence type="predicted"/>
<evidence type="ECO:0000259" key="1">
    <source>
        <dbReference type="Pfam" id="PF05685"/>
    </source>
</evidence>
<keyword evidence="3" id="KW-1185">Reference proteome</keyword>
<organism evidence="2 3">
    <name type="scientific">Roseofilum acuticapitatum BLCC-M154</name>
    <dbReference type="NCBI Taxonomy" id="3022444"/>
    <lineage>
        <taxon>Bacteria</taxon>
        <taxon>Bacillati</taxon>
        <taxon>Cyanobacteriota</taxon>
        <taxon>Cyanophyceae</taxon>
        <taxon>Desertifilales</taxon>
        <taxon>Desertifilaceae</taxon>
        <taxon>Roseofilum</taxon>
        <taxon>Roseofilum acuticapitatum</taxon>
    </lineage>
</organism>
<sequence length="223" mass="25746">MTATLRQEPVAAPSWGNRSLLLKNISWPTYESLLEDLSEQAGMRLTYDRGLLEIMTPLAPHEGDKTLIGRFVETLTEELNIEIRSLGSLTCKREDLARGFEPDECYYIQNESLVWNKKQIDLSQDPPPDLIIEIDVTSHSINKFDLYADFGVPEVWLYDGDRLKFYQLQGKEYQQSQCSLAFPFLQATEIMGFLELRKTTKETALIREFRQWVGTHAKLPPNR</sequence>
<dbReference type="PANTHER" id="PTHR47152:SF2">
    <property type="entry name" value="SLR2084 PROTEIN"/>
    <property type="match status" value="1"/>
</dbReference>
<protein>
    <submittedName>
        <fullName evidence="2">Uma2 family endonuclease</fullName>
    </submittedName>
</protein>
<dbReference type="InterPro" id="IPR008538">
    <property type="entry name" value="Uma2"/>
</dbReference>
<dbReference type="Gene3D" id="3.90.1570.10">
    <property type="entry name" value="tt1808, chain A"/>
    <property type="match status" value="1"/>
</dbReference>
<evidence type="ECO:0000313" key="3">
    <source>
        <dbReference type="Proteomes" id="UP001235303"/>
    </source>
</evidence>
<dbReference type="GO" id="GO:0004519">
    <property type="term" value="F:endonuclease activity"/>
    <property type="evidence" value="ECO:0007669"/>
    <property type="project" value="UniProtKB-KW"/>
</dbReference>
<dbReference type="PANTHER" id="PTHR47152">
    <property type="entry name" value="SLR2084 PROTEIN-RELATED"/>
    <property type="match status" value="1"/>
</dbReference>
<accession>A0ABT7AXP2</accession>
<dbReference type="InterPro" id="IPR012296">
    <property type="entry name" value="Nuclease_put_TT1808"/>
</dbReference>
<evidence type="ECO:0000313" key="2">
    <source>
        <dbReference type="EMBL" id="MDJ1170828.1"/>
    </source>
</evidence>
<dbReference type="SUPFAM" id="SSF52980">
    <property type="entry name" value="Restriction endonuclease-like"/>
    <property type="match status" value="1"/>
</dbReference>
<keyword evidence="2" id="KW-0378">Hydrolase</keyword>